<feature type="transmembrane region" description="Helical" evidence="1">
    <location>
        <begin position="12"/>
        <end position="31"/>
    </location>
</feature>
<organism evidence="2 3">
    <name type="scientific">candidate division Kazan bacterium</name>
    <dbReference type="NCBI Taxonomy" id="2202143"/>
    <lineage>
        <taxon>Bacteria</taxon>
        <taxon>Bacteria division Kazan-3B-28</taxon>
    </lineage>
</organism>
<protein>
    <submittedName>
        <fullName evidence="2">Uncharacterized protein</fullName>
    </submittedName>
</protein>
<name>A0A420ZB06_UNCK3</name>
<gene>
    <name evidence="2" type="ORF">DRH29_05710</name>
</gene>
<dbReference type="EMBL" id="QMNG01000115">
    <property type="protein sequence ID" value="RLC35823.1"/>
    <property type="molecule type" value="Genomic_DNA"/>
</dbReference>
<evidence type="ECO:0000313" key="2">
    <source>
        <dbReference type="EMBL" id="RLC35823.1"/>
    </source>
</evidence>
<keyword evidence="1" id="KW-0472">Membrane</keyword>
<comment type="caution">
    <text evidence="2">The sequence shown here is derived from an EMBL/GenBank/DDBJ whole genome shotgun (WGS) entry which is preliminary data.</text>
</comment>
<proteinExistence type="predicted"/>
<dbReference type="AlphaFoldDB" id="A0A420ZB06"/>
<accession>A0A420ZB06</accession>
<dbReference type="Proteomes" id="UP000281261">
    <property type="component" value="Unassembled WGS sequence"/>
</dbReference>
<reference evidence="2 3" key="1">
    <citation type="submission" date="2018-06" db="EMBL/GenBank/DDBJ databases">
        <title>Extensive metabolic versatility and redundancy in microbially diverse, dynamic hydrothermal sediments.</title>
        <authorList>
            <person name="Dombrowski N."/>
            <person name="Teske A."/>
            <person name="Baker B.J."/>
        </authorList>
    </citation>
    <scope>NUCLEOTIDE SEQUENCE [LARGE SCALE GENOMIC DNA]</scope>
    <source>
        <strain evidence="2">B79_G16</strain>
    </source>
</reference>
<evidence type="ECO:0000256" key="1">
    <source>
        <dbReference type="SAM" id="Phobius"/>
    </source>
</evidence>
<keyword evidence="1" id="KW-0812">Transmembrane</keyword>
<keyword evidence="1" id="KW-1133">Transmembrane helix</keyword>
<sequence length="235" mass="26534">MKTGNLYGSPRTITIILLIMLSSLAMLYLYYGSIGPQEIATQSTSPVAGAPSETYSTSPKVHVVDFFSKFYSNITKFYTDHQDMGHVSVTDSFCQALLLGKLVNSTHILINGTLYRYGILAYKPMNGSYVIFDKLDLDDKIHIVHIQPRENITVTGGFGRTIWFELSVNSENKVYWSTEYPGIVYEKEKLICTHNTIKVNDETIHIVRLFFIKHGVEGGVRVTSTWLALVLTENY</sequence>
<evidence type="ECO:0000313" key="3">
    <source>
        <dbReference type="Proteomes" id="UP000281261"/>
    </source>
</evidence>